<accession>A0AA38U619</accession>
<organism evidence="3 4">
    <name type="scientific">Centaurea solstitialis</name>
    <name type="common">yellow star-thistle</name>
    <dbReference type="NCBI Taxonomy" id="347529"/>
    <lineage>
        <taxon>Eukaryota</taxon>
        <taxon>Viridiplantae</taxon>
        <taxon>Streptophyta</taxon>
        <taxon>Embryophyta</taxon>
        <taxon>Tracheophyta</taxon>
        <taxon>Spermatophyta</taxon>
        <taxon>Magnoliopsida</taxon>
        <taxon>eudicotyledons</taxon>
        <taxon>Gunneridae</taxon>
        <taxon>Pentapetalae</taxon>
        <taxon>asterids</taxon>
        <taxon>campanulids</taxon>
        <taxon>Asterales</taxon>
        <taxon>Asteraceae</taxon>
        <taxon>Carduoideae</taxon>
        <taxon>Cardueae</taxon>
        <taxon>Centaureinae</taxon>
        <taxon>Centaurea</taxon>
    </lineage>
</organism>
<evidence type="ECO:0000259" key="2">
    <source>
        <dbReference type="Pfam" id="PF00078"/>
    </source>
</evidence>
<dbReference type="InterPro" id="IPR053134">
    <property type="entry name" value="RNA-dir_DNA_polymerase"/>
</dbReference>
<dbReference type="PANTHER" id="PTHR24559">
    <property type="entry name" value="TRANSPOSON TY3-I GAG-POL POLYPROTEIN"/>
    <property type="match status" value="1"/>
</dbReference>
<feature type="coiled-coil region" evidence="1">
    <location>
        <begin position="393"/>
        <end position="420"/>
    </location>
</feature>
<gene>
    <name evidence="3" type="ORF">OSB04_003171</name>
</gene>
<name>A0AA38U619_9ASTR</name>
<dbReference type="InterPro" id="IPR043502">
    <property type="entry name" value="DNA/RNA_pol_sf"/>
</dbReference>
<keyword evidence="4" id="KW-1185">Reference proteome</keyword>
<dbReference type="Gene3D" id="3.10.10.10">
    <property type="entry name" value="HIV Type 1 Reverse Transcriptase, subunit A, domain 1"/>
    <property type="match status" value="1"/>
</dbReference>
<proteinExistence type="predicted"/>
<dbReference type="Proteomes" id="UP001172457">
    <property type="component" value="Chromosome 1"/>
</dbReference>
<comment type="caution">
    <text evidence="3">The sequence shown here is derived from an EMBL/GenBank/DDBJ whole genome shotgun (WGS) entry which is preliminary data.</text>
</comment>
<reference evidence="3" key="1">
    <citation type="submission" date="2023-03" db="EMBL/GenBank/DDBJ databases">
        <title>Chromosome-scale reference genome and RAD-based genetic map of yellow starthistle (Centaurea solstitialis) reveal putative structural variation and QTLs associated with invader traits.</title>
        <authorList>
            <person name="Reatini B."/>
            <person name="Cang F.A."/>
            <person name="Jiang Q."/>
            <person name="Mckibben M.T.W."/>
            <person name="Barker M.S."/>
            <person name="Rieseberg L.H."/>
            <person name="Dlugosch K.M."/>
        </authorList>
    </citation>
    <scope>NUCLEOTIDE SEQUENCE</scope>
    <source>
        <strain evidence="3">CAN-66</strain>
        <tissue evidence="3">Leaf</tissue>
    </source>
</reference>
<dbReference type="InterPro" id="IPR043128">
    <property type="entry name" value="Rev_trsase/Diguanyl_cyclase"/>
</dbReference>
<dbReference type="CDD" id="cd01647">
    <property type="entry name" value="RT_LTR"/>
    <property type="match status" value="1"/>
</dbReference>
<dbReference type="InterPro" id="IPR000477">
    <property type="entry name" value="RT_dom"/>
</dbReference>
<dbReference type="Gene3D" id="3.30.70.270">
    <property type="match status" value="1"/>
</dbReference>
<dbReference type="Pfam" id="PF00078">
    <property type="entry name" value="RVT_1"/>
    <property type="match status" value="1"/>
</dbReference>
<protein>
    <recommendedName>
        <fullName evidence="2">Reverse transcriptase domain-containing protein</fullName>
    </recommendedName>
</protein>
<feature type="domain" description="Reverse transcriptase" evidence="2">
    <location>
        <begin position="201"/>
        <end position="280"/>
    </location>
</feature>
<evidence type="ECO:0000313" key="3">
    <source>
        <dbReference type="EMBL" id="KAJ9567205.1"/>
    </source>
</evidence>
<dbReference type="PANTHER" id="PTHR24559:SF444">
    <property type="entry name" value="REVERSE TRANSCRIPTASE DOMAIN-CONTAINING PROTEIN"/>
    <property type="match status" value="1"/>
</dbReference>
<dbReference type="SUPFAM" id="SSF56672">
    <property type="entry name" value="DNA/RNA polymerases"/>
    <property type="match status" value="1"/>
</dbReference>
<sequence>MGASVGDAVSSQSGQVRAVSYEEFRHDHHRFSRERRIQWLTPIGFLRQKMFSALVSMAKVECQKRALCCSEYVANEGMKVYRHVEVLKLEIREVVVTASDAYREDVIEIGGIKFDIDLIPIAKRKVVVQTLSGGELIIEGDGKRLPKVCTLARARKHVLHRSSSYLACVTDSRVEIKKRKKADMLVVSECPDVYPDDLPDTPLPRIDDLFDQLQGATWFLKTDLCSGYHQLKVRREDVHKTAFRTRYVHFEFIVMPFGLMNVPIAFMDLMNRVCRPMLDRSTIVNVECGERKTAAIETLRRKLCETLVLTSPEEVCLSGHKEKQLRVEVELELEYQLEIRACDEGFEYKKVAPWKEVIRFQKHGKTQSDTQHFPCFTDSEVLADESAHILFDEIQAEERINCVERLIAVLERKTKTLRNKEVGIVKVQWEHRKGSDWIWGNEEEMRRNYPELFQAWMISRTKSR</sequence>
<evidence type="ECO:0000256" key="1">
    <source>
        <dbReference type="SAM" id="Coils"/>
    </source>
</evidence>
<dbReference type="AlphaFoldDB" id="A0AA38U619"/>
<evidence type="ECO:0000313" key="4">
    <source>
        <dbReference type="Proteomes" id="UP001172457"/>
    </source>
</evidence>
<dbReference type="EMBL" id="JARYMX010000001">
    <property type="protein sequence ID" value="KAJ9567205.1"/>
    <property type="molecule type" value="Genomic_DNA"/>
</dbReference>
<keyword evidence="1" id="KW-0175">Coiled coil</keyword>